<comment type="caution">
    <text evidence="1">The sequence shown here is derived from an EMBL/GenBank/DDBJ whole genome shotgun (WGS) entry which is preliminary data.</text>
</comment>
<sequence length="46" mass="5392">MTKVPLNITVDKEVLDSFKKICAKNDIKVSTKINTLMKEWIEKNRK</sequence>
<evidence type="ECO:0000313" key="2">
    <source>
        <dbReference type="EMBL" id="KYC51362.1"/>
    </source>
</evidence>
<dbReference type="Proteomes" id="UP000092403">
    <property type="component" value="Unassembled WGS sequence"/>
</dbReference>
<name>A0A150IVP3_9EURY</name>
<accession>A0A150J2A8</accession>
<proteinExistence type="predicted"/>
<dbReference type="EMBL" id="LNGF01000001">
    <property type="protein sequence ID" value="KYC48714.1"/>
    <property type="molecule type" value="Genomic_DNA"/>
</dbReference>
<dbReference type="EMBL" id="LNJC01000001">
    <property type="protein sequence ID" value="KYC51362.1"/>
    <property type="molecule type" value="Genomic_DNA"/>
</dbReference>
<evidence type="ECO:0000313" key="1">
    <source>
        <dbReference type="EMBL" id="KYC48714.1"/>
    </source>
</evidence>
<protein>
    <submittedName>
        <fullName evidence="1">Uncharacterized protein</fullName>
    </submittedName>
</protein>
<dbReference type="SUPFAM" id="SSF47598">
    <property type="entry name" value="Ribbon-helix-helix"/>
    <property type="match status" value="1"/>
</dbReference>
<evidence type="ECO:0000313" key="4">
    <source>
        <dbReference type="Proteomes" id="UP000092403"/>
    </source>
</evidence>
<dbReference type="GO" id="GO:0006355">
    <property type="term" value="P:regulation of DNA-templated transcription"/>
    <property type="evidence" value="ECO:0007669"/>
    <property type="project" value="InterPro"/>
</dbReference>
<dbReference type="Proteomes" id="UP000091929">
    <property type="component" value="Unassembled WGS sequence"/>
</dbReference>
<dbReference type="AlphaFoldDB" id="A0A150IVP3"/>
<gene>
    <name evidence="1" type="ORF">APG11_00024</name>
    <name evidence="2" type="ORF">APG12_00023</name>
</gene>
<dbReference type="InterPro" id="IPR013321">
    <property type="entry name" value="Arc_rbn_hlx_hlx"/>
</dbReference>
<reference evidence="3 4" key="1">
    <citation type="journal article" date="2016" name="ISME J.">
        <title>Chasing the elusive Euryarchaeota class WSA2: genomes reveal a uniquely fastidious methyl-reducing methanogen.</title>
        <authorList>
            <person name="Nobu M.K."/>
            <person name="Narihiro T."/>
            <person name="Kuroda K."/>
            <person name="Mei R."/>
            <person name="Liu W.T."/>
        </authorList>
    </citation>
    <scope>NUCLEOTIDE SEQUENCE [LARGE SCALE GENOMIC DNA]</scope>
    <source>
        <strain evidence="1">B15fssc0709_Meth_Bin003</strain>
        <strain evidence="2">BMIXfssc0709_Meth_Bin006</strain>
    </source>
</reference>
<organism evidence="1 3">
    <name type="scientific">Candidatus Methanofastidiosum methylothiophilum</name>
    <dbReference type="NCBI Taxonomy" id="1705564"/>
    <lineage>
        <taxon>Archaea</taxon>
        <taxon>Methanobacteriati</taxon>
        <taxon>Methanobacteriota</taxon>
        <taxon>Stenosarchaea group</taxon>
        <taxon>Candidatus Methanofastidiosia</taxon>
        <taxon>Candidatus Methanofastidiosales</taxon>
        <taxon>Candidatus Methanofastidiosaceae</taxon>
        <taxon>Candidatus Methanofastidiosum</taxon>
    </lineage>
</organism>
<dbReference type="InterPro" id="IPR010985">
    <property type="entry name" value="Ribbon_hlx_hlx"/>
</dbReference>
<evidence type="ECO:0000313" key="3">
    <source>
        <dbReference type="Proteomes" id="UP000091929"/>
    </source>
</evidence>
<accession>A0A150IVP3</accession>
<dbReference type="Gene3D" id="1.10.1220.10">
    <property type="entry name" value="Met repressor-like"/>
    <property type="match status" value="1"/>
</dbReference>